<reference evidence="7" key="2">
    <citation type="submission" date="2025-09" db="UniProtKB">
        <authorList>
            <consortium name="Ensembl"/>
        </authorList>
    </citation>
    <scope>IDENTIFICATION</scope>
</reference>
<dbReference type="InterPro" id="IPR041179">
    <property type="entry name" value="C10orf90_N"/>
</dbReference>
<sequence length="729" mass="84610">MLKIGSDFHLLFTAVAQTPLKGRTRYFLLPVQQVTGPVTRELETVTLMPSHERFPMFLNYRRKHHMDLKAAPTEQRTEKGKTFVSQVHLALHHSTKYKVCYFALEENKCIPMTKQTECEQEQNSDRRNKKILGSYNSERIPSILILQMIDKTELEDNRLLSTMYSGKWPNLRYIQQSEANHTSLGFSGELTQLPSKLEIQTPLDKIIHRTNLYPTEKEQAMHKKRGFSSITITARRNTASLKHAPKEIASDPASTICRNNDLLIKVPISPSEHDHRCRCPDNQECYMQTSTRRGVFYSNKFPGTNCKDFILNEKQNNRPLSSCRKTMKARFSISYAHFRVVQTCPAVIYYVDRSLSVPVGKSHIPDQRIYSSTTFFKINCHLSSTEKISNIKKTMSHSIDFHSYNSPTFIEESNREKQAPSDVCLPTENPFLSGLFTKTVTVTNPQSEIKYLEIVKGHGTPHDHPDGQHHGPHQEAPPSLCSKDSSIERILKKDPINLHDIYAQQDLLTQNISNHGAERSSITKFNFIFGRQISKLDKEKQKENIPPNGYKECNANRRIEIYIKGNIPLSTEIGKNIILFQLGLLNENNEIFPKMMSLQEALEHHRPDFISNSQERLQRLEVMVHRRKIHQFQESTKSKSQQILQPSIYMRRKMYTVPHPSSDNLFKPKERTISEKEMHQRSKRIYNSLPEVKRRKEEQEKRILSQSNRMRAELFKKKILNQILQRSTD</sequence>
<protein>
    <recommendedName>
        <fullName evidence="9">ALMS motif domain-containing protein</fullName>
    </recommendedName>
</protein>
<evidence type="ECO:0000313" key="8">
    <source>
        <dbReference type="Proteomes" id="UP000694569"/>
    </source>
</evidence>
<comment type="subcellular location">
    <subcellularLocation>
        <location evidence="1">Cytoplasm</location>
        <location evidence="1">Cytoskeleton</location>
        <location evidence="1">Microtubule organizing center</location>
        <location evidence="1">Centrosome</location>
    </subcellularLocation>
</comment>
<evidence type="ECO:0000259" key="6">
    <source>
        <dbReference type="Pfam" id="PF17730"/>
    </source>
</evidence>
<name>A0A8C5Q260_9ANUR</name>
<dbReference type="GO" id="GO:0005813">
    <property type="term" value="C:centrosome"/>
    <property type="evidence" value="ECO:0007669"/>
    <property type="project" value="UniProtKB-SubCell"/>
</dbReference>
<dbReference type="PANTHER" id="PTHR21553">
    <property type="entry name" value="ALMS1-RELATED"/>
    <property type="match status" value="1"/>
</dbReference>
<dbReference type="InterPro" id="IPR029299">
    <property type="entry name" value="ALMS_motif"/>
</dbReference>
<dbReference type="Pfam" id="PF15309">
    <property type="entry name" value="ALMS_motif"/>
    <property type="match status" value="1"/>
</dbReference>
<evidence type="ECO:0000256" key="1">
    <source>
        <dbReference type="ARBA" id="ARBA00004300"/>
    </source>
</evidence>
<dbReference type="OrthoDB" id="8899035at2759"/>
<dbReference type="GO" id="GO:0046599">
    <property type="term" value="P:regulation of centriole replication"/>
    <property type="evidence" value="ECO:0007669"/>
    <property type="project" value="TreeGrafter"/>
</dbReference>
<feature type="compositionally biased region" description="Basic and acidic residues" evidence="4">
    <location>
        <begin position="457"/>
        <end position="473"/>
    </location>
</feature>
<accession>A0A8C5Q260</accession>
<dbReference type="GO" id="GO:0005814">
    <property type="term" value="C:centriole"/>
    <property type="evidence" value="ECO:0007669"/>
    <property type="project" value="TreeGrafter"/>
</dbReference>
<feature type="domain" description="Centrosomal protein C10orf90 N-terminal" evidence="6">
    <location>
        <begin position="143"/>
        <end position="381"/>
    </location>
</feature>
<feature type="domain" description="ALMS motif" evidence="5">
    <location>
        <begin position="595"/>
        <end position="726"/>
    </location>
</feature>
<evidence type="ECO:0000256" key="4">
    <source>
        <dbReference type="SAM" id="MobiDB-lite"/>
    </source>
</evidence>
<dbReference type="Pfam" id="PF17730">
    <property type="entry name" value="Centro_C10orf90"/>
    <property type="match status" value="1"/>
</dbReference>
<feature type="region of interest" description="Disordered" evidence="4">
    <location>
        <begin position="457"/>
        <end position="481"/>
    </location>
</feature>
<evidence type="ECO:0000256" key="2">
    <source>
        <dbReference type="ARBA" id="ARBA00022490"/>
    </source>
</evidence>
<organism evidence="7 8">
    <name type="scientific">Leptobrachium leishanense</name>
    <name type="common">Leishan spiny toad</name>
    <dbReference type="NCBI Taxonomy" id="445787"/>
    <lineage>
        <taxon>Eukaryota</taxon>
        <taxon>Metazoa</taxon>
        <taxon>Chordata</taxon>
        <taxon>Craniata</taxon>
        <taxon>Vertebrata</taxon>
        <taxon>Euteleostomi</taxon>
        <taxon>Amphibia</taxon>
        <taxon>Batrachia</taxon>
        <taxon>Anura</taxon>
        <taxon>Pelobatoidea</taxon>
        <taxon>Megophryidae</taxon>
        <taxon>Leptobrachium</taxon>
    </lineage>
</organism>
<dbReference type="Ensembl" id="ENSLLET00000032285.1">
    <property type="protein sequence ID" value="ENSLLEP00000031088.1"/>
    <property type="gene ID" value="ENSLLEG00000019520.1"/>
</dbReference>
<dbReference type="PANTHER" id="PTHR21553:SF24">
    <property type="entry name" value="(E2-INDEPENDENT) E3 UBIQUITIN-CONJUGATING ENZYME FATS"/>
    <property type="match status" value="1"/>
</dbReference>
<dbReference type="GeneTree" id="ENSGT00940000153123"/>
<dbReference type="GO" id="GO:0008017">
    <property type="term" value="F:microtubule binding"/>
    <property type="evidence" value="ECO:0007669"/>
    <property type="project" value="TreeGrafter"/>
</dbReference>
<evidence type="ECO:0000313" key="7">
    <source>
        <dbReference type="Ensembl" id="ENSLLEP00000031088.1"/>
    </source>
</evidence>
<reference evidence="7" key="1">
    <citation type="submission" date="2025-08" db="UniProtKB">
        <authorList>
            <consortium name="Ensembl"/>
        </authorList>
    </citation>
    <scope>IDENTIFICATION</scope>
</reference>
<evidence type="ECO:0008006" key="9">
    <source>
        <dbReference type="Google" id="ProtNLM"/>
    </source>
</evidence>
<dbReference type="GO" id="GO:0005829">
    <property type="term" value="C:cytosol"/>
    <property type="evidence" value="ECO:0007669"/>
    <property type="project" value="TreeGrafter"/>
</dbReference>
<evidence type="ECO:0000259" key="5">
    <source>
        <dbReference type="Pfam" id="PF15309"/>
    </source>
</evidence>
<keyword evidence="8" id="KW-1185">Reference proteome</keyword>
<keyword evidence="3" id="KW-0206">Cytoskeleton</keyword>
<proteinExistence type="predicted"/>
<keyword evidence="2" id="KW-0963">Cytoplasm</keyword>
<dbReference type="Proteomes" id="UP000694569">
    <property type="component" value="Unplaced"/>
</dbReference>
<evidence type="ECO:0000256" key="3">
    <source>
        <dbReference type="ARBA" id="ARBA00023212"/>
    </source>
</evidence>
<dbReference type="AlphaFoldDB" id="A0A8C5Q260"/>